<dbReference type="Gene3D" id="1.10.760.10">
    <property type="entry name" value="Cytochrome c-like domain"/>
    <property type="match status" value="2"/>
</dbReference>
<dbReference type="GO" id="GO:0046872">
    <property type="term" value="F:metal ion binding"/>
    <property type="evidence" value="ECO:0007669"/>
    <property type="project" value="UniProtKB-KW"/>
</dbReference>
<dbReference type="PANTHER" id="PTHR35008">
    <property type="entry name" value="BLL4482 PROTEIN-RELATED"/>
    <property type="match status" value="1"/>
</dbReference>
<dbReference type="GO" id="GO:0020037">
    <property type="term" value="F:heme binding"/>
    <property type="evidence" value="ECO:0007669"/>
    <property type="project" value="InterPro"/>
</dbReference>
<evidence type="ECO:0000313" key="7">
    <source>
        <dbReference type="Proteomes" id="UP000198553"/>
    </source>
</evidence>
<name>A0A1H7W0X3_9BACI</name>
<organism evidence="6 7">
    <name type="scientific">Mesobacillus persicus</name>
    <dbReference type="NCBI Taxonomy" id="930146"/>
    <lineage>
        <taxon>Bacteria</taxon>
        <taxon>Bacillati</taxon>
        <taxon>Bacillota</taxon>
        <taxon>Bacilli</taxon>
        <taxon>Bacillales</taxon>
        <taxon>Bacillaceae</taxon>
        <taxon>Mesobacillus</taxon>
    </lineage>
</organism>
<dbReference type="EMBL" id="FOBW01000001">
    <property type="protein sequence ID" value="SEM15141.1"/>
    <property type="molecule type" value="Genomic_DNA"/>
</dbReference>
<dbReference type="Pfam" id="PF13442">
    <property type="entry name" value="Cytochrome_CBB3"/>
    <property type="match status" value="1"/>
</dbReference>
<dbReference type="RefSeq" id="WP_090740333.1">
    <property type="nucleotide sequence ID" value="NZ_FOBW01000001.1"/>
</dbReference>
<protein>
    <submittedName>
        <fullName evidence="6">Cytochrome c oxidase cbb3-type subunit 3</fullName>
    </submittedName>
</protein>
<proteinExistence type="predicted"/>
<evidence type="ECO:0000259" key="5">
    <source>
        <dbReference type="PROSITE" id="PS51007"/>
    </source>
</evidence>
<keyword evidence="7" id="KW-1185">Reference proteome</keyword>
<keyword evidence="1 4" id="KW-0349">Heme</keyword>
<evidence type="ECO:0000256" key="3">
    <source>
        <dbReference type="ARBA" id="ARBA00023004"/>
    </source>
</evidence>
<gene>
    <name evidence="6" type="ORF">SAMN05192533_101217</name>
</gene>
<dbReference type="InterPro" id="IPR036909">
    <property type="entry name" value="Cyt_c-like_dom_sf"/>
</dbReference>
<dbReference type="PROSITE" id="PS51007">
    <property type="entry name" value="CYTC"/>
    <property type="match status" value="2"/>
</dbReference>
<dbReference type="InterPro" id="IPR009056">
    <property type="entry name" value="Cyt_c-like_dom"/>
</dbReference>
<feature type="domain" description="Cytochrome c" evidence="5">
    <location>
        <begin position="128"/>
        <end position="215"/>
    </location>
</feature>
<evidence type="ECO:0000313" key="6">
    <source>
        <dbReference type="EMBL" id="SEM15141.1"/>
    </source>
</evidence>
<evidence type="ECO:0000256" key="2">
    <source>
        <dbReference type="ARBA" id="ARBA00022723"/>
    </source>
</evidence>
<dbReference type="OrthoDB" id="9779283at2"/>
<keyword evidence="3 4" id="KW-0408">Iron</keyword>
<dbReference type="GO" id="GO:0009055">
    <property type="term" value="F:electron transfer activity"/>
    <property type="evidence" value="ECO:0007669"/>
    <property type="project" value="InterPro"/>
</dbReference>
<reference evidence="7" key="1">
    <citation type="submission" date="2016-10" db="EMBL/GenBank/DDBJ databases">
        <authorList>
            <person name="Varghese N."/>
            <person name="Submissions S."/>
        </authorList>
    </citation>
    <scope>NUCLEOTIDE SEQUENCE [LARGE SCALE GENOMIC DNA]</scope>
    <source>
        <strain evidence="7">B48,IBRC-M 10115,DSM 25386,CECT 8001</strain>
    </source>
</reference>
<dbReference type="InterPro" id="IPR051459">
    <property type="entry name" value="Cytochrome_c-type_DH"/>
</dbReference>
<dbReference type="Pfam" id="PF00034">
    <property type="entry name" value="Cytochrom_C"/>
    <property type="match status" value="1"/>
</dbReference>
<dbReference type="STRING" id="930146.SAMN05192533_101217"/>
<dbReference type="PANTHER" id="PTHR35008:SF8">
    <property type="entry name" value="ALCOHOL DEHYDROGENASE CYTOCHROME C SUBUNIT"/>
    <property type="match status" value="1"/>
</dbReference>
<evidence type="ECO:0000256" key="1">
    <source>
        <dbReference type="ARBA" id="ARBA00022617"/>
    </source>
</evidence>
<keyword evidence="2 4" id="KW-0479">Metal-binding</keyword>
<accession>A0A1H7W0X3</accession>
<evidence type="ECO:0000256" key="4">
    <source>
        <dbReference type="PROSITE-ProRule" id="PRU00433"/>
    </source>
</evidence>
<feature type="domain" description="Cytochrome c" evidence="5">
    <location>
        <begin position="33"/>
        <end position="114"/>
    </location>
</feature>
<dbReference type="AlphaFoldDB" id="A0A1H7W0X3"/>
<dbReference type="SUPFAM" id="SSF46626">
    <property type="entry name" value="Cytochrome c"/>
    <property type="match status" value="2"/>
</dbReference>
<sequence length="234" mass="26132">MKKWLIALGVFISVVIIVLLSPSPDFKPQAETNLIVKGERIYSEYCVDCHGENGKGEGAQIGTALNNQHFLSTFSNKDIFKIINEGKEQTMMPQFGFLEEDNINALVSFIRNWQTDTLELEAPSVIEGNASNGRRLYNLYCITCHGETGSGTLTKAAAIGNPITVENMTPQQMWISTAYGREETRMGPSLKGQDGVRQLDEQEISDVITYIRQDLVQLYDPKESKHSTHAIIED</sequence>
<dbReference type="Proteomes" id="UP000198553">
    <property type="component" value="Unassembled WGS sequence"/>
</dbReference>